<evidence type="ECO:0000313" key="2">
    <source>
        <dbReference type="Proteomes" id="UP000005459"/>
    </source>
</evidence>
<dbReference type="GO" id="GO:0001517">
    <property type="term" value="F:N-acetylglucosamine 6-O-sulfotransferase activity"/>
    <property type="evidence" value="ECO:0007669"/>
    <property type="project" value="TreeGrafter"/>
</dbReference>
<dbReference type="EMBL" id="AFWV01000027">
    <property type="protein sequence ID" value="EGV15972.1"/>
    <property type="molecule type" value="Genomic_DNA"/>
</dbReference>
<dbReference type="GO" id="GO:0006790">
    <property type="term" value="P:sulfur compound metabolic process"/>
    <property type="evidence" value="ECO:0007669"/>
    <property type="project" value="TreeGrafter"/>
</dbReference>
<dbReference type="Proteomes" id="UP000005459">
    <property type="component" value="Unassembled WGS sequence"/>
</dbReference>
<protein>
    <recommendedName>
        <fullName evidence="3">Sulfotransferase</fullName>
    </recommendedName>
</protein>
<keyword evidence="2" id="KW-1185">Reference proteome</keyword>
<dbReference type="AlphaFoldDB" id="F9UIJ0"/>
<dbReference type="Gene3D" id="3.40.50.300">
    <property type="entry name" value="P-loop containing nucleotide triphosphate hydrolases"/>
    <property type="match status" value="1"/>
</dbReference>
<dbReference type="Pfam" id="PF13469">
    <property type="entry name" value="Sulfotransfer_3"/>
    <property type="match status" value="1"/>
</dbReference>
<dbReference type="STRING" id="768671.ThimaDRAFT_4743"/>
<name>F9UIJ0_9GAMM</name>
<sequence>MGEDFSWLTSNPTPLPRLLRSSRIATTISRSDRWLPFYRALPQTARQRLLGGYYRENAKFFEALAQSGPYTHYFDGCKSLFRLELMRSLFPDTLVVHLIKNPKAYLHSFLTREEMRYQSVIDYWLKYHDESRRFAELLGQGNYMLVTFEELTRYPEQSLRELYRFIGVPERDEPFEQWINLKTVHVVGSGTKNQYRRVEEKAPRWKSELTREQLTYIDRRIAQVPWLEPILPRLDWA</sequence>
<gene>
    <name evidence="1" type="ORF">ThimaDRAFT_4743</name>
</gene>
<dbReference type="GO" id="GO:0006044">
    <property type="term" value="P:N-acetylglucosamine metabolic process"/>
    <property type="evidence" value="ECO:0007669"/>
    <property type="project" value="TreeGrafter"/>
</dbReference>
<evidence type="ECO:0008006" key="3">
    <source>
        <dbReference type="Google" id="ProtNLM"/>
    </source>
</evidence>
<accession>F9UIJ0</accession>
<dbReference type="InterPro" id="IPR027417">
    <property type="entry name" value="P-loop_NTPase"/>
</dbReference>
<dbReference type="SUPFAM" id="SSF52540">
    <property type="entry name" value="P-loop containing nucleoside triphosphate hydrolases"/>
    <property type="match status" value="1"/>
</dbReference>
<reference evidence="1 2" key="1">
    <citation type="submission" date="2011-06" db="EMBL/GenBank/DDBJ databases">
        <title>The draft genome of Thiocapsa marina 5811.</title>
        <authorList>
            <consortium name="US DOE Joint Genome Institute (JGI-PGF)"/>
            <person name="Lucas S."/>
            <person name="Han J."/>
            <person name="Cheng J.-F."/>
            <person name="Goodwin L."/>
            <person name="Pitluck S."/>
            <person name="Peters L."/>
            <person name="Land M.L."/>
            <person name="Hauser L."/>
            <person name="Vogl K."/>
            <person name="Liu Z."/>
            <person name="Imhoff J."/>
            <person name="Thiel V."/>
            <person name="Frigaard N.-U."/>
            <person name="Bryant D."/>
            <person name="Woyke T.J."/>
        </authorList>
    </citation>
    <scope>NUCLEOTIDE SEQUENCE [LARGE SCALE GENOMIC DNA]</scope>
    <source>
        <strain evidence="1 2">5811</strain>
    </source>
</reference>
<dbReference type="InterPro" id="IPR051135">
    <property type="entry name" value="Gal/GlcNAc/GalNAc_ST"/>
</dbReference>
<evidence type="ECO:0000313" key="1">
    <source>
        <dbReference type="EMBL" id="EGV15972.1"/>
    </source>
</evidence>
<dbReference type="PANTHER" id="PTHR10704">
    <property type="entry name" value="CARBOHYDRATE SULFOTRANSFERASE"/>
    <property type="match status" value="1"/>
</dbReference>
<dbReference type="PANTHER" id="PTHR10704:SF44">
    <property type="entry name" value="LD35051P-RELATED"/>
    <property type="match status" value="1"/>
</dbReference>
<proteinExistence type="predicted"/>
<organism evidence="1 2">
    <name type="scientific">Thiocapsa marina 5811</name>
    <dbReference type="NCBI Taxonomy" id="768671"/>
    <lineage>
        <taxon>Bacteria</taxon>
        <taxon>Pseudomonadati</taxon>
        <taxon>Pseudomonadota</taxon>
        <taxon>Gammaproteobacteria</taxon>
        <taxon>Chromatiales</taxon>
        <taxon>Chromatiaceae</taxon>
        <taxon>Thiocapsa</taxon>
    </lineage>
</organism>